<dbReference type="InterPro" id="IPR036291">
    <property type="entry name" value="NAD(P)-bd_dom_sf"/>
</dbReference>
<dbReference type="SUPFAM" id="SSF51735">
    <property type="entry name" value="NAD(P)-binding Rossmann-fold domains"/>
    <property type="match status" value="1"/>
</dbReference>
<accession>A0A0R1U281</accession>
<dbReference type="AlphaFoldDB" id="A0A0R1U281"/>
<dbReference type="Pfam" id="PF01408">
    <property type="entry name" value="GFO_IDH_MocA"/>
    <property type="match status" value="1"/>
</dbReference>
<dbReference type="Pfam" id="PF22725">
    <property type="entry name" value="GFO_IDH_MocA_C3"/>
    <property type="match status" value="1"/>
</dbReference>
<comment type="caution">
    <text evidence="3">The sequence shown here is derived from an EMBL/GenBank/DDBJ whole genome shotgun (WGS) entry which is preliminary data.</text>
</comment>
<evidence type="ECO:0000259" key="2">
    <source>
        <dbReference type="Pfam" id="PF22725"/>
    </source>
</evidence>
<dbReference type="GO" id="GO:0000166">
    <property type="term" value="F:nucleotide binding"/>
    <property type="evidence" value="ECO:0007669"/>
    <property type="project" value="InterPro"/>
</dbReference>
<dbReference type="PANTHER" id="PTHR43054">
    <property type="match status" value="1"/>
</dbReference>
<feature type="domain" description="Gfo/Idh/MocA-like oxidoreductase N-terminal" evidence="1">
    <location>
        <begin position="3"/>
        <end position="115"/>
    </location>
</feature>
<dbReference type="STRING" id="1423740.FC36_GL000692"/>
<dbReference type="InterPro" id="IPR000683">
    <property type="entry name" value="Gfo/Idh/MocA-like_OxRdtase_N"/>
</dbReference>
<gene>
    <name evidence="3" type="ORF">FC36_GL000692</name>
</gene>
<sequence>MVKLGVIGTGAIALSFVKAARSADYYKLTAVYSRRQESGQAFVEKTGYPAQTYTSIQEFFQKGDFSVVYIASPNSLHFEQIKLALEAGKDVIVEKPMVINPKQMAAVKDLLAQHPENYLFEAARHLHEPAFQVVQEAVASLEMKQGGHLTYMKYSSKYDAYLAGEEPNVFTTKFAGGALQDLGIYLVYDAVAWFGKPASVEYKAHMLKSGVDGSGEAILHYPDFDLILHVGKTMNSYLPGEIYGRKETIVMDNAAELTDVKLVGPRAEVKIGGRLVDENPLLAEAMVFGKILVNRDQPENRQKAAQWLALAEEVNQVLYDLRQSAGIVFDDEK</sequence>
<name>A0A0R1U281_9LACO</name>
<evidence type="ECO:0000313" key="4">
    <source>
        <dbReference type="Proteomes" id="UP000051048"/>
    </source>
</evidence>
<feature type="domain" description="GFO/IDH/MocA-like oxidoreductase" evidence="2">
    <location>
        <begin position="147"/>
        <end position="249"/>
    </location>
</feature>
<evidence type="ECO:0000313" key="3">
    <source>
        <dbReference type="EMBL" id="KRL85320.1"/>
    </source>
</evidence>
<evidence type="ECO:0000259" key="1">
    <source>
        <dbReference type="Pfam" id="PF01408"/>
    </source>
</evidence>
<proteinExistence type="predicted"/>
<reference evidence="3 4" key="1">
    <citation type="journal article" date="2015" name="Genome Announc.">
        <title>Expanding the biotechnology potential of lactobacilli through comparative genomics of 213 strains and associated genera.</title>
        <authorList>
            <person name="Sun Z."/>
            <person name="Harris H.M."/>
            <person name="McCann A."/>
            <person name="Guo C."/>
            <person name="Argimon S."/>
            <person name="Zhang W."/>
            <person name="Yang X."/>
            <person name="Jeffery I.B."/>
            <person name="Cooney J.C."/>
            <person name="Kagawa T.F."/>
            <person name="Liu W."/>
            <person name="Song Y."/>
            <person name="Salvetti E."/>
            <person name="Wrobel A."/>
            <person name="Rasinkangas P."/>
            <person name="Parkhill J."/>
            <person name="Rea M.C."/>
            <person name="O'Sullivan O."/>
            <person name="Ritari J."/>
            <person name="Douillard F.P."/>
            <person name="Paul Ross R."/>
            <person name="Yang R."/>
            <person name="Briner A.E."/>
            <person name="Felis G.E."/>
            <person name="de Vos W.M."/>
            <person name="Barrangou R."/>
            <person name="Klaenhammer T.R."/>
            <person name="Caufield P.W."/>
            <person name="Cui Y."/>
            <person name="Zhang H."/>
            <person name="O'Toole P.W."/>
        </authorList>
    </citation>
    <scope>NUCLEOTIDE SEQUENCE [LARGE SCALE GENOMIC DNA]</scope>
    <source>
        <strain evidence="3 4">DSM 15833</strain>
    </source>
</reference>
<dbReference type="InterPro" id="IPR055170">
    <property type="entry name" value="GFO_IDH_MocA-like_dom"/>
</dbReference>
<dbReference type="OrthoDB" id="9815825at2"/>
<dbReference type="SUPFAM" id="SSF55347">
    <property type="entry name" value="Glyceraldehyde-3-phosphate dehydrogenase-like, C-terminal domain"/>
    <property type="match status" value="1"/>
</dbReference>
<dbReference type="Gene3D" id="3.40.50.720">
    <property type="entry name" value="NAD(P)-binding Rossmann-like Domain"/>
    <property type="match status" value="1"/>
</dbReference>
<dbReference type="Gene3D" id="3.30.360.10">
    <property type="entry name" value="Dihydrodipicolinate Reductase, domain 2"/>
    <property type="match status" value="1"/>
</dbReference>
<dbReference type="RefSeq" id="WP_025020215.1">
    <property type="nucleotide sequence ID" value="NZ_AZFH01000001.1"/>
</dbReference>
<protein>
    <submittedName>
        <fullName evidence="3">Oxidoreductase</fullName>
    </submittedName>
</protein>
<dbReference type="Proteomes" id="UP000051048">
    <property type="component" value="Unassembled WGS sequence"/>
</dbReference>
<dbReference type="PANTHER" id="PTHR43054:SF1">
    <property type="entry name" value="SCYLLO-INOSITOL 2-DEHYDROGENASE (NADP(+)) IOLU"/>
    <property type="match status" value="1"/>
</dbReference>
<dbReference type="EMBL" id="AZFH01000001">
    <property type="protein sequence ID" value="KRL85320.1"/>
    <property type="molecule type" value="Genomic_DNA"/>
</dbReference>
<dbReference type="PATRIC" id="fig|1423740.3.peg.739"/>
<organism evidence="3 4">
    <name type="scientific">Ligilactobacillus equi DSM 15833 = JCM 10991</name>
    <dbReference type="NCBI Taxonomy" id="1423740"/>
    <lineage>
        <taxon>Bacteria</taxon>
        <taxon>Bacillati</taxon>
        <taxon>Bacillota</taxon>
        <taxon>Bacilli</taxon>
        <taxon>Lactobacillales</taxon>
        <taxon>Lactobacillaceae</taxon>
        <taxon>Ligilactobacillus</taxon>
    </lineage>
</organism>